<evidence type="ECO:0000256" key="1">
    <source>
        <dbReference type="SAM" id="MobiDB-lite"/>
    </source>
</evidence>
<dbReference type="InParanoid" id="A7ELZ1"/>
<dbReference type="RefSeq" id="XP_001592099.1">
    <property type="nucleotide sequence ID" value="XM_001592049.1"/>
</dbReference>
<gene>
    <name evidence="2" type="ORF">SS1G_06338</name>
</gene>
<keyword evidence="3" id="KW-1185">Reference proteome</keyword>
<organism evidence="2 3">
    <name type="scientific">Sclerotinia sclerotiorum (strain ATCC 18683 / 1980 / Ss-1)</name>
    <name type="common">White mold</name>
    <name type="synonym">Whetzelinia sclerotiorum</name>
    <dbReference type="NCBI Taxonomy" id="665079"/>
    <lineage>
        <taxon>Eukaryota</taxon>
        <taxon>Fungi</taxon>
        <taxon>Dikarya</taxon>
        <taxon>Ascomycota</taxon>
        <taxon>Pezizomycotina</taxon>
        <taxon>Leotiomycetes</taxon>
        <taxon>Helotiales</taxon>
        <taxon>Sclerotiniaceae</taxon>
        <taxon>Sclerotinia</taxon>
    </lineage>
</organism>
<reference evidence="3" key="1">
    <citation type="journal article" date="2011" name="PLoS Genet.">
        <title>Genomic analysis of the necrotrophic fungal pathogens Sclerotinia sclerotiorum and Botrytis cinerea.</title>
        <authorList>
            <person name="Amselem J."/>
            <person name="Cuomo C.A."/>
            <person name="van Kan J.A."/>
            <person name="Viaud M."/>
            <person name="Benito E.P."/>
            <person name="Couloux A."/>
            <person name="Coutinho P.M."/>
            <person name="de Vries R.P."/>
            <person name="Dyer P.S."/>
            <person name="Fillinger S."/>
            <person name="Fournier E."/>
            <person name="Gout L."/>
            <person name="Hahn M."/>
            <person name="Kohn L."/>
            <person name="Lapalu N."/>
            <person name="Plummer K.M."/>
            <person name="Pradier J.M."/>
            <person name="Quevillon E."/>
            <person name="Sharon A."/>
            <person name="Simon A."/>
            <person name="ten Have A."/>
            <person name="Tudzynski B."/>
            <person name="Tudzynski P."/>
            <person name="Wincker P."/>
            <person name="Andrew M."/>
            <person name="Anthouard V."/>
            <person name="Beever R.E."/>
            <person name="Beffa R."/>
            <person name="Benoit I."/>
            <person name="Bouzid O."/>
            <person name="Brault B."/>
            <person name="Chen Z."/>
            <person name="Choquer M."/>
            <person name="Collemare J."/>
            <person name="Cotton P."/>
            <person name="Danchin E.G."/>
            <person name="Da Silva C."/>
            <person name="Gautier A."/>
            <person name="Giraud C."/>
            <person name="Giraud T."/>
            <person name="Gonzalez C."/>
            <person name="Grossetete S."/>
            <person name="Guldener U."/>
            <person name="Henrissat B."/>
            <person name="Howlett B.J."/>
            <person name="Kodira C."/>
            <person name="Kretschmer M."/>
            <person name="Lappartient A."/>
            <person name="Leroch M."/>
            <person name="Levis C."/>
            <person name="Mauceli E."/>
            <person name="Neuveglise C."/>
            <person name="Oeser B."/>
            <person name="Pearson M."/>
            <person name="Poulain J."/>
            <person name="Poussereau N."/>
            <person name="Quesneville H."/>
            <person name="Rascle C."/>
            <person name="Schumacher J."/>
            <person name="Segurens B."/>
            <person name="Sexton A."/>
            <person name="Silva E."/>
            <person name="Sirven C."/>
            <person name="Soanes D.M."/>
            <person name="Talbot N.J."/>
            <person name="Templeton M."/>
            <person name="Yandava C."/>
            <person name="Yarden O."/>
            <person name="Zeng Q."/>
            <person name="Rollins J.A."/>
            <person name="Lebrun M.H."/>
            <person name="Dickman M."/>
        </authorList>
    </citation>
    <scope>NUCLEOTIDE SEQUENCE [LARGE SCALE GENOMIC DNA]</scope>
    <source>
        <strain evidence="3">ATCC 18683 / 1980 / Ss-1</strain>
    </source>
</reference>
<dbReference type="KEGG" id="ssl:SS1G_06338"/>
<name>A7ELZ1_SCLS1</name>
<proteinExistence type="predicted"/>
<evidence type="ECO:0000313" key="2">
    <source>
        <dbReference type="EMBL" id="EDO03857.1"/>
    </source>
</evidence>
<dbReference type="Proteomes" id="UP000001312">
    <property type="component" value="Unassembled WGS sequence"/>
</dbReference>
<feature type="region of interest" description="Disordered" evidence="1">
    <location>
        <begin position="13"/>
        <end position="40"/>
    </location>
</feature>
<feature type="region of interest" description="Disordered" evidence="1">
    <location>
        <begin position="145"/>
        <end position="169"/>
    </location>
</feature>
<accession>A7ELZ1</accession>
<dbReference type="GeneID" id="5488826"/>
<dbReference type="EMBL" id="CH476628">
    <property type="protein sequence ID" value="EDO03857.1"/>
    <property type="molecule type" value="Genomic_DNA"/>
</dbReference>
<dbReference type="AlphaFoldDB" id="A7ELZ1"/>
<evidence type="ECO:0000313" key="3">
    <source>
        <dbReference type="Proteomes" id="UP000001312"/>
    </source>
</evidence>
<sequence>MIVTPTLLFRGQTTPQDCSQAEQARQSASEGTQQALKSASDSMRQIYNSASQLIAAASGSSSSVESSASSAISSIQASASWAVARAVEQMQSAQFTASNKEAQESQNATITATQAAVAIVESIIASTNYAGLEDKKEDRVEPIVNNRRESAWTDDVRSTIPHEEPPLRP</sequence>
<protein>
    <submittedName>
        <fullName evidence="2">Uncharacterized protein</fullName>
    </submittedName>
</protein>